<sequence>MIKKGYQEFMNHGCIQAFRQEKYLLSKTKRIKGEQYTQTRISHVLKTRNQNLTSLIFRSKLGN</sequence>
<name>A0A0A9D4E4_ARUDO</name>
<dbReference type="AlphaFoldDB" id="A0A0A9D4E4"/>
<proteinExistence type="predicted"/>
<dbReference type="EMBL" id="GBRH01215224">
    <property type="protein sequence ID" value="JAD82671.1"/>
    <property type="molecule type" value="Transcribed_RNA"/>
</dbReference>
<protein>
    <submittedName>
        <fullName evidence="1">Uncharacterized protein</fullName>
    </submittedName>
</protein>
<reference evidence="1" key="1">
    <citation type="submission" date="2014-09" db="EMBL/GenBank/DDBJ databases">
        <authorList>
            <person name="Magalhaes I.L.F."/>
            <person name="Oliveira U."/>
            <person name="Santos F.R."/>
            <person name="Vidigal T.H.D.A."/>
            <person name="Brescovit A.D."/>
            <person name="Santos A.J."/>
        </authorList>
    </citation>
    <scope>NUCLEOTIDE SEQUENCE</scope>
    <source>
        <tissue evidence="1">Shoot tissue taken approximately 20 cm above the soil surface</tissue>
    </source>
</reference>
<organism evidence="1">
    <name type="scientific">Arundo donax</name>
    <name type="common">Giant reed</name>
    <name type="synonym">Donax arundinaceus</name>
    <dbReference type="NCBI Taxonomy" id="35708"/>
    <lineage>
        <taxon>Eukaryota</taxon>
        <taxon>Viridiplantae</taxon>
        <taxon>Streptophyta</taxon>
        <taxon>Embryophyta</taxon>
        <taxon>Tracheophyta</taxon>
        <taxon>Spermatophyta</taxon>
        <taxon>Magnoliopsida</taxon>
        <taxon>Liliopsida</taxon>
        <taxon>Poales</taxon>
        <taxon>Poaceae</taxon>
        <taxon>PACMAD clade</taxon>
        <taxon>Arundinoideae</taxon>
        <taxon>Arundineae</taxon>
        <taxon>Arundo</taxon>
    </lineage>
</organism>
<reference evidence="1" key="2">
    <citation type="journal article" date="2015" name="Data Brief">
        <title>Shoot transcriptome of the giant reed, Arundo donax.</title>
        <authorList>
            <person name="Barrero R.A."/>
            <person name="Guerrero F.D."/>
            <person name="Moolhuijzen P."/>
            <person name="Goolsby J.A."/>
            <person name="Tidwell J."/>
            <person name="Bellgard S.E."/>
            <person name="Bellgard M.I."/>
        </authorList>
    </citation>
    <scope>NUCLEOTIDE SEQUENCE</scope>
    <source>
        <tissue evidence="1">Shoot tissue taken approximately 20 cm above the soil surface</tissue>
    </source>
</reference>
<accession>A0A0A9D4E4</accession>
<evidence type="ECO:0000313" key="1">
    <source>
        <dbReference type="EMBL" id="JAD82671.1"/>
    </source>
</evidence>